<protein>
    <recommendedName>
        <fullName evidence="4">DUF3054 domain-containing protein</fullName>
    </recommendedName>
</protein>
<organism evidence="2 3">
    <name type="scientific">Microbacterium deminutum</name>
    <dbReference type="NCBI Taxonomy" id="344164"/>
    <lineage>
        <taxon>Bacteria</taxon>
        <taxon>Bacillati</taxon>
        <taxon>Actinomycetota</taxon>
        <taxon>Actinomycetes</taxon>
        <taxon>Micrococcales</taxon>
        <taxon>Microbacteriaceae</taxon>
        <taxon>Microbacterium</taxon>
    </lineage>
</organism>
<accession>A0ABP5C1H7</accession>
<gene>
    <name evidence="2" type="ORF">GCM10009776_17740</name>
</gene>
<reference evidence="3" key="1">
    <citation type="journal article" date="2019" name="Int. J. Syst. Evol. Microbiol.">
        <title>The Global Catalogue of Microorganisms (GCM) 10K type strain sequencing project: providing services to taxonomists for standard genome sequencing and annotation.</title>
        <authorList>
            <consortium name="The Broad Institute Genomics Platform"/>
            <consortium name="The Broad Institute Genome Sequencing Center for Infectious Disease"/>
            <person name="Wu L."/>
            <person name="Ma J."/>
        </authorList>
    </citation>
    <scope>NUCLEOTIDE SEQUENCE [LARGE SCALE GENOMIC DNA]</scope>
    <source>
        <strain evidence="3">JCM 14901</strain>
    </source>
</reference>
<keyword evidence="3" id="KW-1185">Reference proteome</keyword>
<evidence type="ECO:0000313" key="3">
    <source>
        <dbReference type="Proteomes" id="UP001499933"/>
    </source>
</evidence>
<keyword evidence="1" id="KW-0472">Membrane</keyword>
<keyword evidence="1" id="KW-0812">Transmembrane</keyword>
<evidence type="ECO:0000313" key="2">
    <source>
        <dbReference type="EMBL" id="GAA1956067.1"/>
    </source>
</evidence>
<proteinExistence type="predicted"/>
<dbReference type="EMBL" id="BAAAOG010000002">
    <property type="protein sequence ID" value="GAA1956067.1"/>
    <property type="molecule type" value="Genomic_DNA"/>
</dbReference>
<evidence type="ECO:0008006" key="4">
    <source>
        <dbReference type="Google" id="ProtNLM"/>
    </source>
</evidence>
<name>A0ABP5C1H7_9MICO</name>
<sequence length="61" mass="6558">MIIAGILVTTLARAALIFVGHYTLTAVELVAGLLVFGWIILFIRNAAALQQDSGRQVPPRP</sequence>
<comment type="caution">
    <text evidence="2">The sequence shown here is derived from an EMBL/GenBank/DDBJ whole genome shotgun (WGS) entry which is preliminary data.</text>
</comment>
<dbReference type="Proteomes" id="UP001499933">
    <property type="component" value="Unassembled WGS sequence"/>
</dbReference>
<feature type="transmembrane region" description="Helical" evidence="1">
    <location>
        <begin position="24"/>
        <end position="43"/>
    </location>
</feature>
<dbReference type="RefSeq" id="WP_344093519.1">
    <property type="nucleotide sequence ID" value="NZ_BAAAOG010000002.1"/>
</dbReference>
<evidence type="ECO:0000256" key="1">
    <source>
        <dbReference type="SAM" id="Phobius"/>
    </source>
</evidence>
<keyword evidence="1" id="KW-1133">Transmembrane helix</keyword>